<feature type="compositionally biased region" description="Basic and acidic residues" evidence="2">
    <location>
        <begin position="109"/>
        <end position="129"/>
    </location>
</feature>
<sequence length="1702" mass="189086">MSACHSFTEHAWKPGACKNCFKSKTLHTAVTDSERIAFSRSNRSDVTKAGSNRFAVVFESGRQPPSISSVAAEGIKMHSSGQGNIGLESLKTASVNKPTIAVRPTRMSSEGKDLGMGEEREQSHSDQRRPLFVSPVIAVQEDELHPESRGGTGGVGSRATELQAGALASEQRGTGSQSKHRQTQDLQGPCLCHSGQEQQGWRQHVSPTHSSESSKTSQSTRCNLQVANQEKDNLKGQGIVQHIHVAEGWEDSYCESISRMPVTSSQLQLPDFQEGDLPEGEQGGGFNKKWNTVPMGRKSMERVCVLEYDDSYDEILECDPRNPALEFGHSQGTFEASDTSSDSESSSSDFAELYPYSQPKDSLQANSSKQPPTVETEKVCEKIENSRDFEPDYATISDEENAEIQFHEGMKDNLITKKAEKQKVVLTIHLEGRSRQLSMEDDKTQTDNAVQSPRDQLLKPYRVVRSEPVTVCKPYTVVDVSSVVNEKDSENSETNQIPNSDPKSTTILQPTTVYATPQVMPSSQTENKHGGKFYHEMWTACSHNPLVFIIKDTASDVENAPIPPEDNAELQNSGSEKSTGSKVTTKIMDISSPKTCEIKFNSYNNAGMPPFPIIIHDEPYYSQSCKRKAVKVPIVINPGAYDNLSCYESFVGPGNVLKRGKAKLPKNHPYEEIKTPALSSFEIMSKSSFNNSNKNVSELKHTHDYKRTEDTVKSLLSERPHVVEDSKKSCTSQRTDIQKCMYDEPEAIQTKLPMEPKLTHNQQPDSPSAESPSHAMQVVRSKSFNFQVARPQNLSFSKLDNGKTNAHTAKGATIRERIEALSSAFTTQPSHGCSRKKSREDSSSYSPPPYSTPKAQVSSKRKVISPPQSPEKDVPTLMLEPQPHVARQKPKRKISLKSLFKWRKADDDEDDKDNKSVEQQVAVTQYLEIEVNPLPIRRTHVLNSNLGSLNTYPCLMYRPRNGLFNYLQSKTRFHILLMLVMDSEANVGLADNNQSRVSSGPHNLSVVQISNFTRNVRSEFKVRPSNPRSTLCITDGSTVSSISSKGSARTLEPKDIVCHQDTVMAQAVGHAATYSNLGPSRANVIPVKQGRQHKGAITDAIAFVAVAKEKSEVHDTPPPLPKKQRAKAVLTAEPAGASIYADNADLKSIFNPLYIVEEERKSCSAQSFVSNGADENASKGKCMTILEGPVSETTRIKDRVACTDILEKTAQSLESGSKPANFLLTTKGQEQKDTGVGTTVPAMLYEGLESSEEVFARIGSLHAETLHVLCAKCEDNFMRGQKEHLRFGVESWSNFKLTSDKPCCDAGDAVYYTASYAKDHGHLYAVKICKIEGKDSQQQYYHSLAVRQSLPVHFNVQQDCGHFVADVPERLLPCDCAAASLRDGNPVCTQTVDQANSQPPDLSSVDSSGQSRVVVITREVPCSNVADLIRGSVNLHRSQPELYERQVCLLLLQLCYALEHLKRHHVSHSDLRMENLLLVGGHSTGPPGHKGIESLGAELPRLIVSNFSQAKQQLRVGALAPEMLRAESRLAPELTTASQYRKCDEFQTGILVYEMLHLQNPFAERPELRERDYNPKDLPAMPTLSVYSYGLEQLAHLLLLPNPMERIHISQGRGLLQCLLWGPRYQLLNRIMLSTSDPWLVNREVVLQNWLELKRTLLTICFAEKYLEHEHVIRLEDWLCCQYFACATPDSVYQALRLMQSR</sequence>
<dbReference type="OMA" id="ASSCIHA"/>
<dbReference type="SUPFAM" id="SSF56112">
    <property type="entry name" value="Protein kinase-like (PK-like)"/>
    <property type="match status" value="1"/>
</dbReference>
<feature type="domain" description="Protein kinase" evidence="3">
    <location>
        <begin position="1281"/>
        <end position="1640"/>
    </location>
</feature>
<dbReference type="GO" id="GO:0004672">
    <property type="term" value="F:protein kinase activity"/>
    <property type="evidence" value="ECO:0007669"/>
    <property type="project" value="InterPro"/>
</dbReference>
<dbReference type="Pfam" id="PF00069">
    <property type="entry name" value="Pkinase"/>
    <property type="match status" value="1"/>
</dbReference>
<dbReference type="PROSITE" id="PS00109">
    <property type="entry name" value="PROTEIN_KINASE_TYR"/>
    <property type="match status" value="1"/>
</dbReference>
<dbReference type="SMART" id="SM00220">
    <property type="entry name" value="S_TKc"/>
    <property type="match status" value="1"/>
</dbReference>
<feature type="compositionally biased region" description="Polar residues" evidence="2">
    <location>
        <begin position="759"/>
        <end position="771"/>
    </location>
</feature>
<evidence type="ECO:0000256" key="1">
    <source>
        <dbReference type="ARBA" id="ARBA00038349"/>
    </source>
</evidence>
<feature type="region of interest" description="Disordered" evidence="2">
    <location>
        <begin position="327"/>
        <end position="378"/>
    </location>
</feature>
<dbReference type="InterPro" id="IPR008266">
    <property type="entry name" value="Tyr_kinase_AS"/>
</dbReference>
<feature type="region of interest" description="Disordered" evidence="2">
    <location>
        <begin position="823"/>
        <end position="877"/>
    </location>
</feature>
<dbReference type="PANTHER" id="PTHR22972">
    <property type="entry name" value="SERINE/THREONINE PROTEIN KINASE"/>
    <property type="match status" value="1"/>
</dbReference>
<organism evidence="4">
    <name type="scientific">Petromyzon marinus</name>
    <name type="common">Sea lamprey</name>
    <dbReference type="NCBI Taxonomy" id="7757"/>
    <lineage>
        <taxon>Eukaryota</taxon>
        <taxon>Metazoa</taxon>
        <taxon>Chordata</taxon>
        <taxon>Craniata</taxon>
        <taxon>Vertebrata</taxon>
        <taxon>Cyclostomata</taxon>
        <taxon>Hyperoartia</taxon>
        <taxon>Petromyzontiformes</taxon>
        <taxon>Petromyzontidae</taxon>
        <taxon>Petromyzon</taxon>
    </lineage>
</organism>
<feature type="compositionally biased region" description="Low complexity" evidence="2">
    <location>
        <begin position="206"/>
        <end position="220"/>
    </location>
</feature>
<feature type="region of interest" description="Disordered" evidence="2">
    <location>
        <begin position="167"/>
        <end position="221"/>
    </location>
</feature>
<feature type="compositionally biased region" description="Polar residues" evidence="2">
    <location>
        <begin position="569"/>
        <end position="584"/>
    </location>
</feature>
<feature type="region of interest" description="Disordered" evidence="2">
    <location>
        <begin position="757"/>
        <end position="776"/>
    </location>
</feature>
<evidence type="ECO:0000256" key="2">
    <source>
        <dbReference type="SAM" id="MobiDB-lite"/>
    </source>
</evidence>
<comment type="similarity">
    <text evidence="1">Belongs to the protein kinase superfamily.</text>
</comment>
<dbReference type="GeneTree" id="ENSGT00940000157591"/>
<dbReference type="Ensembl" id="ENSPMAT00000007685.1">
    <property type="protein sequence ID" value="ENSPMAP00000007651.1"/>
    <property type="gene ID" value="ENSPMAG00000006938.1"/>
</dbReference>
<protein>
    <submittedName>
        <fullName evidence="4">Pseudopodium-enriched atypical kinase 1</fullName>
    </submittedName>
</protein>
<dbReference type="InterPro" id="IPR011009">
    <property type="entry name" value="Kinase-like_dom_sf"/>
</dbReference>
<feature type="region of interest" description="Disordered" evidence="2">
    <location>
        <begin position="486"/>
        <end position="507"/>
    </location>
</feature>
<evidence type="ECO:0000259" key="3">
    <source>
        <dbReference type="PROSITE" id="PS50011"/>
    </source>
</evidence>
<reference evidence="4" key="1">
    <citation type="submission" date="2025-08" db="UniProtKB">
        <authorList>
            <consortium name="Ensembl"/>
        </authorList>
    </citation>
    <scope>IDENTIFICATION</scope>
</reference>
<dbReference type="PROSITE" id="PS50011">
    <property type="entry name" value="PROTEIN_KINASE_DOM"/>
    <property type="match status" value="1"/>
</dbReference>
<dbReference type="HOGENOM" id="CLU_002882_0_0_1"/>
<proteinExistence type="inferred from homology"/>
<dbReference type="PANTHER" id="PTHR22972:SF5">
    <property type="entry name" value="INACTIVE TYROSINE-PROTEIN KINASE PEAK1"/>
    <property type="match status" value="1"/>
</dbReference>
<name>S4RR15_PETMA</name>
<dbReference type="GO" id="GO:0005524">
    <property type="term" value="F:ATP binding"/>
    <property type="evidence" value="ECO:0007669"/>
    <property type="project" value="InterPro"/>
</dbReference>
<dbReference type="InterPro" id="IPR000719">
    <property type="entry name" value="Prot_kinase_dom"/>
</dbReference>
<dbReference type="Gene3D" id="1.10.510.10">
    <property type="entry name" value="Transferase(Phosphotransferase) domain 1"/>
    <property type="match status" value="1"/>
</dbReference>
<dbReference type="InterPro" id="IPR051511">
    <property type="entry name" value="MitoQC_Scaffold_Kinases"/>
</dbReference>
<accession>S4RR15</accession>
<reference evidence="4" key="2">
    <citation type="submission" date="2025-09" db="UniProtKB">
        <authorList>
            <consortium name="Ensembl"/>
        </authorList>
    </citation>
    <scope>IDENTIFICATION</scope>
</reference>
<feature type="compositionally biased region" description="Polar residues" evidence="2">
    <location>
        <begin position="492"/>
        <end position="507"/>
    </location>
</feature>
<evidence type="ECO:0000313" key="4">
    <source>
        <dbReference type="Ensembl" id="ENSPMAP00000007651.1"/>
    </source>
</evidence>
<feature type="compositionally biased region" description="Low complexity" evidence="2">
    <location>
        <begin position="333"/>
        <end position="352"/>
    </location>
</feature>
<dbReference type="STRING" id="7757.ENSPMAP00000007651"/>
<feature type="region of interest" description="Disordered" evidence="2">
    <location>
        <begin position="558"/>
        <end position="584"/>
    </location>
</feature>
<feature type="region of interest" description="Disordered" evidence="2">
    <location>
        <begin position="105"/>
        <end position="132"/>
    </location>
</feature>
<feature type="compositionally biased region" description="Polar residues" evidence="2">
    <location>
        <begin position="359"/>
        <end position="373"/>
    </location>
</feature>